<name>A0A645FMY2_9ZZZZ</name>
<evidence type="ECO:0000313" key="1">
    <source>
        <dbReference type="EMBL" id="MPN14932.1"/>
    </source>
</evidence>
<accession>A0A645FMY2</accession>
<dbReference type="EMBL" id="VSSQ01061629">
    <property type="protein sequence ID" value="MPN14932.1"/>
    <property type="molecule type" value="Genomic_DNA"/>
</dbReference>
<proteinExistence type="predicted"/>
<organism evidence="1">
    <name type="scientific">bioreactor metagenome</name>
    <dbReference type="NCBI Taxonomy" id="1076179"/>
    <lineage>
        <taxon>unclassified sequences</taxon>
        <taxon>metagenomes</taxon>
        <taxon>ecological metagenomes</taxon>
    </lineage>
</organism>
<protein>
    <submittedName>
        <fullName evidence="1">Uncharacterized protein</fullName>
    </submittedName>
</protein>
<reference evidence="1" key="1">
    <citation type="submission" date="2019-08" db="EMBL/GenBank/DDBJ databases">
        <authorList>
            <person name="Kucharzyk K."/>
            <person name="Murdoch R.W."/>
            <person name="Higgins S."/>
            <person name="Loffler F."/>
        </authorList>
    </citation>
    <scope>NUCLEOTIDE SEQUENCE</scope>
</reference>
<gene>
    <name evidence="1" type="ORF">SDC9_162261</name>
</gene>
<comment type="caution">
    <text evidence="1">The sequence shown here is derived from an EMBL/GenBank/DDBJ whole genome shotgun (WGS) entry which is preliminary data.</text>
</comment>
<dbReference type="AlphaFoldDB" id="A0A645FMY2"/>
<sequence length="59" mass="6758">MHNLHRDFLGLGKNYGIRIRETKFHIARGHVLHDIGCSGIVEFHIQALLCKISFFLGKV</sequence>